<dbReference type="PANTHER" id="PTHR11439">
    <property type="entry name" value="GAG-POL-RELATED RETROTRANSPOSON"/>
    <property type="match status" value="1"/>
</dbReference>
<evidence type="ECO:0000313" key="3">
    <source>
        <dbReference type="EMBL" id="GAX21402.1"/>
    </source>
</evidence>
<reference evidence="3 4" key="1">
    <citation type="journal article" date="2015" name="Plant Cell">
        <title>Oil accumulation by the oleaginous diatom Fistulifera solaris as revealed by the genome and transcriptome.</title>
        <authorList>
            <person name="Tanaka T."/>
            <person name="Maeda Y."/>
            <person name="Veluchamy A."/>
            <person name="Tanaka M."/>
            <person name="Abida H."/>
            <person name="Marechal E."/>
            <person name="Bowler C."/>
            <person name="Muto M."/>
            <person name="Sunaga Y."/>
            <person name="Tanaka M."/>
            <person name="Yoshino T."/>
            <person name="Taniguchi T."/>
            <person name="Fukuda Y."/>
            <person name="Nemoto M."/>
            <person name="Matsumoto M."/>
            <person name="Wong P.S."/>
            <person name="Aburatani S."/>
            <person name="Fujibuchi W."/>
        </authorList>
    </citation>
    <scope>NUCLEOTIDE SEQUENCE [LARGE SCALE GENOMIC DNA]</scope>
    <source>
        <strain evidence="3 4">JPCC DA0580</strain>
    </source>
</reference>
<comment type="caution">
    <text evidence="3">The sequence shown here is derived from an EMBL/GenBank/DDBJ whole genome shotgun (WGS) entry which is preliminary data.</text>
</comment>
<evidence type="ECO:0000259" key="2">
    <source>
        <dbReference type="Pfam" id="PF07727"/>
    </source>
</evidence>
<evidence type="ECO:0000313" key="4">
    <source>
        <dbReference type="Proteomes" id="UP000198406"/>
    </source>
</evidence>
<dbReference type="OrthoDB" id="44654at2759"/>
<protein>
    <recommendedName>
        <fullName evidence="2">Reverse transcriptase Ty1/copia-type domain-containing protein</fullName>
    </recommendedName>
</protein>
<feature type="region of interest" description="Disordered" evidence="1">
    <location>
        <begin position="842"/>
        <end position="903"/>
    </location>
</feature>
<evidence type="ECO:0000256" key="1">
    <source>
        <dbReference type="SAM" id="MobiDB-lite"/>
    </source>
</evidence>
<dbReference type="PANTHER" id="PTHR11439:SF467">
    <property type="entry name" value="INTEGRASE CATALYTIC DOMAIN-CONTAINING PROTEIN"/>
    <property type="match status" value="1"/>
</dbReference>
<keyword evidence="4" id="KW-1185">Reference proteome</keyword>
<organism evidence="3 4">
    <name type="scientific">Fistulifera solaris</name>
    <name type="common">Oleaginous diatom</name>
    <dbReference type="NCBI Taxonomy" id="1519565"/>
    <lineage>
        <taxon>Eukaryota</taxon>
        <taxon>Sar</taxon>
        <taxon>Stramenopiles</taxon>
        <taxon>Ochrophyta</taxon>
        <taxon>Bacillariophyta</taxon>
        <taxon>Bacillariophyceae</taxon>
        <taxon>Bacillariophycidae</taxon>
        <taxon>Naviculales</taxon>
        <taxon>Naviculaceae</taxon>
        <taxon>Fistulifera</taxon>
    </lineage>
</organism>
<feature type="compositionally biased region" description="Acidic residues" evidence="1">
    <location>
        <begin position="864"/>
        <end position="888"/>
    </location>
</feature>
<dbReference type="InterPro" id="IPR013103">
    <property type="entry name" value="RVT_2"/>
</dbReference>
<dbReference type="EMBL" id="BDSP01000166">
    <property type="protein sequence ID" value="GAX21402.1"/>
    <property type="molecule type" value="Genomic_DNA"/>
</dbReference>
<dbReference type="Pfam" id="PF07727">
    <property type="entry name" value="RVT_2"/>
    <property type="match status" value="1"/>
</dbReference>
<feature type="region of interest" description="Disordered" evidence="1">
    <location>
        <begin position="1"/>
        <end position="29"/>
    </location>
</feature>
<dbReference type="InParanoid" id="A0A1Z5K5H0"/>
<feature type="compositionally biased region" description="Low complexity" evidence="1">
    <location>
        <begin position="1"/>
        <end position="24"/>
    </location>
</feature>
<dbReference type="CDD" id="cd09272">
    <property type="entry name" value="RNase_HI_RT_Ty1"/>
    <property type="match status" value="1"/>
</dbReference>
<sequence>MSPAKGKAGAKVAPPMATKKPAAAEQPFRGREEALNAVGAIYDTGPRQADLFISTTEEIAMFMGRQGEYGDDAAEAIRTLETPIVSEPTPAVLVGDEREPRWSEKLRYESEFRTMQNKKEKLGQRMKNAYHLVWGQCSRSMQQKIEADAQYQYASSNSDVIRLLKIIKSIAFDHQAQKYYMQSIRSAVRKMENMRQKEKQTLKAYYDAFLAQAEVVEHVGAKMGHQPEILRRLFEELNVTAETATAEQRLAVSEAATQRYLAVGFMEGARKDYYGRLLEQMENDYLQSIDRWPKTIQAAYHLLQNWQNSEADRLRITGGRDGAVFVNVDGDSESEPDVVLATTESKHACFKCGDKSHSWFQCTIAVDDDKWHSKSGKKIADRWVARKVAKEAKNEVDEGKTLLMAGVVDGEFDEDGFQFVLGGSELGGANSGPADFHFFQSSSGNKDNAGPIPSSWILLDNQSTVDIFHNPKLVTNIREHTRSMRVHCNAGVRVTNLIAELKGYGTVWFDPDGIANILSLSRMKTVGRVTFDSNNGNCFIVIKADGSIRKFCQVKELAIPLPIMERYKNVTLCGDVMFVNKIPFFVSISRAIKFGTAEFLLNRSAKNLFAAIEDVHRRYIQRGFRIREILMDGEFEPLRGDIATLKITLNTEETVSTVTPSPDESTTLNNAAAAEHVPEVERYIRTVKERVRCVYCTLPFQKIPSRMLVELVYFCIYWLNSFPPKDGVSDTISPRTLLTGQHVDYTAHCQLEFGEYVQTKEDHSNNMEPRAIGAIALRPSGNAQGGYYFLNLKSGERIHRYSWTRVAMPDEVIDRVHALARRSKNIRGLIFGDRNNHTTLLDHHGSDTDADDADDASYHPPAYESDDDDSLAGVSDDDDDADSNDDDDGAHGADNPQIAGVAREPEFNQNNHEDDEGNNGEEIVLDNDTQDEYEAAADTFEADDIPGVAVELPGVAGIAEDNEATTLEAEMDEKYGARNHEYGLRPRRPRDFGHLFTTNGIDFAKVHTAHEAIPEMNPEFNGTPQYGLKKGLEMFGDEGVKAVLSELKQIHVRKVFIPMKAGELTREQKKAALAYHMFLKQKRCGRIKGRGCADGRKQRAYTEKHDSSSPTVSIEALLLSCVIDAKEGRDVATLDVPGAFMQADQDEEVFVRMDEKMAELLAKTDPKCYTKFLTEERGKKVLYVRLSKALYGTLRAALLFWRLLVKKLKRMGFELNPYDWCVANKTIEGSQCTILWHVDDLKISHTNPDVVTGVIELINKEFGKEEPVTVTRGKKHEYLGMTLDFSKSEIVEISMFDYIEKMLAELPEDMEGTSPTGAGSHLFEVKEEGSRILLDAREKEIFHHNVAKLLFLCKRARPDIQTPVAFLCTRVQSPDRDDWKKLARTMKYLRGTKSLPLTLGADNLSVVKWWADASFAVHKDMRSHTGGVLSMGRGAVYGTSTRQKLTTKSSTEAELVGVSDVLPQVLWTRYFLEAQGYHISDNLLYQDNKSAILLEKNGKMSSGKRTRHIRVTKCLI</sequence>
<name>A0A1Z5K5H0_FISSO</name>
<gene>
    <name evidence="3" type="ORF">FisN_28Lu124</name>
</gene>
<accession>A0A1Z5K5H0</accession>
<feature type="domain" description="Reverse transcriptase Ty1/copia-type" evidence="2">
    <location>
        <begin position="1081"/>
        <end position="1305"/>
    </location>
</feature>
<proteinExistence type="predicted"/>
<dbReference type="Proteomes" id="UP000198406">
    <property type="component" value="Unassembled WGS sequence"/>
</dbReference>